<proteinExistence type="predicted"/>
<evidence type="ECO:0000313" key="1">
    <source>
        <dbReference type="EMBL" id="JAD36760.1"/>
    </source>
</evidence>
<dbReference type="EMBL" id="GBRH01261135">
    <property type="protein sequence ID" value="JAD36760.1"/>
    <property type="molecule type" value="Transcribed_RNA"/>
</dbReference>
<protein>
    <submittedName>
        <fullName evidence="1">Uncharacterized protein</fullName>
    </submittedName>
</protein>
<sequence length="15" mass="1712">MNDNFAGFIFIKVVP</sequence>
<accession>A0A0A8ZJ49</accession>
<name>A0A0A8ZJ49_ARUDO</name>
<reference evidence="1" key="1">
    <citation type="submission" date="2014-09" db="EMBL/GenBank/DDBJ databases">
        <authorList>
            <person name="Magalhaes I.L.F."/>
            <person name="Oliveira U."/>
            <person name="Santos F.R."/>
            <person name="Vidigal T.H.D.A."/>
            <person name="Brescovit A.D."/>
            <person name="Santos A.J."/>
        </authorList>
    </citation>
    <scope>NUCLEOTIDE SEQUENCE</scope>
    <source>
        <tissue evidence="1">Shoot tissue taken approximately 20 cm above the soil surface</tissue>
    </source>
</reference>
<reference evidence="1" key="2">
    <citation type="journal article" date="2015" name="Data Brief">
        <title>Shoot transcriptome of the giant reed, Arundo donax.</title>
        <authorList>
            <person name="Barrero R.A."/>
            <person name="Guerrero F.D."/>
            <person name="Moolhuijzen P."/>
            <person name="Goolsby J.A."/>
            <person name="Tidwell J."/>
            <person name="Bellgard S.E."/>
            <person name="Bellgard M.I."/>
        </authorList>
    </citation>
    <scope>NUCLEOTIDE SEQUENCE</scope>
    <source>
        <tissue evidence="1">Shoot tissue taken approximately 20 cm above the soil surface</tissue>
    </source>
</reference>
<organism evidence="1">
    <name type="scientific">Arundo donax</name>
    <name type="common">Giant reed</name>
    <name type="synonym">Donax arundinaceus</name>
    <dbReference type="NCBI Taxonomy" id="35708"/>
    <lineage>
        <taxon>Eukaryota</taxon>
        <taxon>Viridiplantae</taxon>
        <taxon>Streptophyta</taxon>
        <taxon>Embryophyta</taxon>
        <taxon>Tracheophyta</taxon>
        <taxon>Spermatophyta</taxon>
        <taxon>Magnoliopsida</taxon>
        <taxon>Liliopsida</taxon>
        <taxon>Poales</taxon>
        <taxon>Poaceae</taxon>
        <taxon>PACMAD clade</taxon>
        <taxon>Arundinoideae</taxon>
        <taxon>Arundineae</taxon>
        <taxon>Arundo</taxon>
    </lineage>
</organism>